<name>A0AAN8WBR7_9MAGN</name>
<keyword evidence="1" id="KW-0863">Zinc-finger</keyword>
<dbReference type="PROSITE" id="PS50157">
    <property type="entry name" value="ZINC_FINGER_C2H2_2"/>
    <property type="match status" value="1"/>
</dbReference>
<evidence type="ECO:0000313" key="5">
    <source>
        <dbReference type="Proteomes" id="UP001370490"/>
    </source>
</evidence>
<evidence type="ECO:0000256" key="1">
    <source>
        <dbReference type="PROSITE-ProRule" id="PRU00042"/>
    </source>
</evidence>
<feature type="compositionally biased region" description="Low complexity" evidence="2">
    <location>
        <begin position="79"/>
        <end position="93"/>
    </location>
</feature>
<dbReference type="GO" id="GO:0009739">
    <property type="term" value="P:response to gibberellin"/>
    <property type="evidence" value="ECO:0007669"/>
    <property type="project" value="InterPro"/>
</dbReference>
<gene>
    <name evidence="4" type="ORF">RJ641_026499</name>
</gene>
<feature type="region of interest" description="Disordered" evidence="2">
    <location>
        <begin position="40"/>
        <end position="95"/>
    </location>
</feature>
<keyword evidence="1" id="KW-0479">Metal-binding</keyword>
<evidence type="ECO:0000256" key="2">
    <source>
        <dbReference type="SAM" id="MobiDB-lite"/>
    </source>
</evidence>
<dbReference type="Proteomes" id="UP001370490">
    <property type="component" value="Unassembled WGS sequence"/>
</dbReference>
<dbReference type="EMBL" id="JBAMMX010000003">
    <property type="protein sequence ID" value="KAK6945397.1"/>
    <property type="molecule type" value="Genomic_DNA"/>
</dbReference>
<feature type="domain" description="C2H2-type" evidence="3">
    <location>
        <begin position="98"/>
        <end position="125"/>
    </location>
</feature>
<accession>A0AAN8WBR7</accession>
<dbReference type="GO" id="GO:0010090">
    <property type="term" value="P:trichome morphogenesis"/>
    <property type="evidence" value="ECO:0007669"/>
    <property type="project" value="InterPro"/>
</dbReference>
<reference evidence="4 5" key="1">
    <citation type="submission" date="2023-12" db="EMBL/GenBank/DDBJ databases">
        <title>A high-quality genome assembly for Dillenia turbinata (Dilleniales).</title>
        <authorList>
            <person name="Chanderbali A."/>
        </authorList>
    </citation>
    <scope>NUCLEOTIDE SEQUENCE [LARGE SCALE GENOMIC DNA]</scope>
    <source>
        <strain evidence="4">LSX21</strain>
        <tissue evidence="4">Leaf</tissue>
    </source>
</reference>
<dbReference type="PANTHER" id="PTHR46547">
    <property type="entry name" value="ZINC FINGER PROTEIN GIS"/>
    <property type="match status" value="1"/>
</dbReference>
<sequence length="290" mass="32349">MEKTERETNDFMNVESFSQLPFIRPAPMKEKGNNIRLFGKEFGTDHHSSTSMSTDQESDSMDTNPKPNHNQTDVKDIINSNSNSNNNDQNSSESGRKFECHYCCRNFPTSQALGGHQNAHKRERQHAKRAHLQSAMAHANFTDAPHMYGLVNYHHQHHHHHLGSSFPSPPLTYSSPWTPTTTSNNSNAFTATNRTGFYGSHATYCQPPQPIDGNPLALWRIPAVQTATPSFNRGHSLNALPLFAGDDHGVKQASSQFGGSSGASHRLQNRYMYEAKTASVQDHVSLDLHL</sequence>
<evidence type="ECO:0000313" key="4">
    <source>
        <dbReference type="EMBL" id="KAK6945397.1"/>
    </source>
</evidence>
<dbReference type="InterPro" id="IPR013087">
    <property type="entry name" value="Znf_C2H2_type"/>
</dbReference>
<keyword evidence="5" id="KW-1185">Reference proteome</keyword>
<dbReference type="PROSITE" id="PS00028">
    <property type="entry name" value="ZINC_FINGER_C2H2_1"/>
    <property type="match status" value="1"/>
</dbReference>
<proteinExistence type="predicted"/>
<comment type="caution">
    <text evidence="4">The sequence shown here is derived from an EMBL/GenBank/DDBJ whole genome shotgun (WGS) entry which is preliminary data.</text>
</comment>
<dbReference type="InterPro" id="IPR044291">
    <property type="entry name" value="GIS/GIS2/ZFP8"/>
</dbReference>
<protein>
    <recommendedName>
        <fullName evidence="3">C2H2-type domain-containing protein</fullName>
    </recommendedName>
</protein>
<evidence type="ECO:0000259" key="3">
    <source>
        <dbReference type="PROSITE" id="PS50157"/>
    </source>
</evidence>
<dbReference type="AlphaFoldDB" id="A0AAN8WBR7"/>
<dbReference type="GO" id="GO:0008270">
    <property type="term" value="F:zinc ion binding"/>
    <property type="evidence" value="ECO:0007669"/>
    <property type="project" value="UniProtKB-KW"/>
</dbReference>
<keyword evidence="1" id="KW-0862">Zinc</keyword>
<dbReference type="GO" id="GO:0003700">
    <property type="term" value="F:DNA-binding transcription factor activity"/>
    <property type="evidence" value="ECO:0007669"/>
    <property type="project" value="InterPro"/>
</dbReference>
<feature type="compositionally biased region" description="Polar residues" evidence="2">
    <location>
        <begin position="61"/>
        <end position="71"/>
    </location>
</feature>
<dbReference type="PANTHER" id="PTHR46547:SF7">
    <property type="entry name" value="ZINC FINGER PROTEIN GIS"/>
    <property type="match status" value="1"/>
</dbReference>
<organism evidence="4 5">
    <name type="scientific">Dillenia turbinata</name>
    <dbReference type="NCBI Taxonomy" id="194707"/>
    <lineage>
        <taxon>Eukaryota</taxon>
        <taxon>Viridiplantae</taxon>
        <taxon>Streptophyta</taxon>
        <taxon>Embryophyta</taxon>
        <taxon>Tracheophyta</taxon>
        <taxon>Spermatophyta</taxon>
        <taxon>Magnoliopsida</taxon>
        <taxon>eudicotyledons</taxon>
        <taxon>Gunneridae</taxon>
        <taxon>Pentapetalae</taxon>
        <taxon>Dilleniales</taxon>
        <taxon>Dilleniaceae</taxon>
        <taxon>Dillenia</taxon>
    </lineage>
</organism>